<name>A0A0E9SBA6_ANGAN</name>
<organism evidence="1">
    <name type="scientific">Anguilla anguilla</name>
    <name type="common">European freshwater eel</name>
    <name type="synonym">Muraena anguilla</name>
    <dbReference type="NCBI Taxonomy" id="7936"/>
    <lineage>
        <taxon>Eukaryota</taxon>
        <taxon>Metazoa</taxon>
        <taxon>Chordata</taxon>
        <taxon>Craniata</taxon>
        <taxon>Vertebrata</taxon>
        <taxon>Euteleostomi</taxon>
        <taxon>Actinopterygii</taxon>
        <taxon>Neopterygii</taxon>
        <taxon>Teleostei</taxon>
        <taxon>Anguilliformes</taxon>
        <taxon>Anguillidae</taxon>
        <taxon>Anguilla</taxon>
    </lineage>
</organism>
<evidence type="ECO:0000313" key="1">
    <source>
        <dbReference type="EMBL" id="JAH38694.1"/>
    </source>
</evidence>
<reference evidence="1" key="2">
    <citation type="journal article" date="2015" name="Fish Shellfish Immunol.">
        <title>Early steps in the European eel (Anguilla anguilla)-Vibrio vulnificus interaction in the gills: Role of the RtxA13 toxin.</title>
        <authorList>
            <person name="Callol A."/>
            <person name="Pajuelo D."/>
            <person name="Ebbesson L."/>
            <person name="Teles M."/>
            <person name="MacKenzie S."/>
            <person name="Amaro C."/>
        </authorList>
    </citation>
    <scope>NUCLEOTIDE SEQUENCE</scope>
</reference>
<dbReference type="AlphaFoldDB" id="A0A0E9SBA6"/>
<protein>
    <submittedName>
        <fullName evidence="1">Uncharacterized protein</fullName>
    </submittedName>
</protein>
<accession>A0A0E9SBA6</accession>
<proteinExistence type="predicted"/>
<sequence>MKHEGNTQTPENKSDFKTMVCDKINMDILIKQPWYESQTLCINAQ</sequence>
<reference evidence="1" key="1">
    <citation type="submission" date="2014-11" db="EMBL/GenBank/DDBJ databases">
        <authorList>
            <person name="Amaro Gonzalez C."/>
        </authorList>
    </citation>
    <scope>NUCLEOTIDE SEQUENCE</scope>
</reference>
<dbReference type="EMBL" id="GBXM01069883">
    <property type="protein sequence ID" value="JAH38694.1"/>
    <property type="molecule type" value="Transcribed_RNA"/>
</dbReference>